<accession>A0A3M0YXG8</accession>
<dbReference type="Pfam" id="PF01016">
    <property type="entry name" value="Ribosomal_L27"/>
    <property type="match status" value="1"/>
</dbReference>
<proteinExistence type="inferred from homology"/>
<dbReference type="PANTHER" id="PTHR15893">
    <property type="entry name" value="RIBOSOMAL PROTEIN L27"/>
    <property type="match status" value="1"/>
</dbReference>
<dbReference type="AlphaFoldDB" id="A0A3M0YXG8"/>
<organism evidence="6 7">
    <name type="scientific">Candidatus Dojkabacteria bacterium</name>
    <dbReference type="NCBI Taxonomy" id="2099670"/>
    <lineage>
        <taxon>Bacteria</taxon>
        <taxon>Candidatus Dojkabacteria</taxon>
    </lineage>
</organism>
<protein>
    <recommendedName>
        <fullName evidence="4">Large ribosomal subunit protein bL27</fullName>
    </recommendedName>
    <alternativeName>
        <fullName evidence="5">50S ribosomal protein L27</fullName>
    </alternativeName>
</protein>
<gene>
    <name evidence="6" type="ORF">D6810_03035</name>
</gene>
<keyword evidence="2 6" id="KW-0689">Ribosomal protein</keyword>
<dbReference type="GO" id="GO:0006412">
    <property type="term" value="P:translation"/>
    <property type="evidence" value="ECO:0007669"/>
    <property type="project" value="InterPro"/>
</dbReference>
<evidence type="ECO:0000256" key="4">
    <source>
        <dbReference type="ARBA" id="ARBA00035175"/>
    </source>
</evidence>
<dbReference type="PANTHER" id="PTHR15893:SF0">
    <property type="entry name" value="LARGE RIBOSOMAL SUBUNIT PROTEIN BL27M"/>
    <property type="match status" value="1"/>
</dbReference>
<evidence type="ECO:0000256" key="3">
    <source>
        <dbReference type="ARBA" id="ARBA00023274"/>
    </source>
</evidence>
<comment type="similarity">
    <text evidence="1">Belongs to the bacterial ribosomal protein bL27 family.</text>
</comment>
<sequence>MAHTASVGSVKRTVDVVGKRLGVKRYESEFVRPGNIIVRQRGSKFHPGKNTKMGKDFTIYAVSEGYVSFRQMTGAKRGRKCIDVLTFEEFVKKHPNFGKHNVSNSKRQKVIS</sequence>
<dbReference type="EMBL" id="RFKV01000099">
    <property type="protein sequence ID" value="RMD76769.1"/>
    <property type="molecule type" value="Genomic_DNA"/>
</dbReference>
<dbReference type="InterPro" id="IPR018261">
    <property type="entry name" value="Ribosomal_bL27_CS"/>
</dbReference>
<name>A0A3M0YXG8_9BACT</name>
<reference evidence="6 7" key="1">
    <citation type="submission" date="2018-10" db="EMBL/GenBank/DDBJ databases">
        <title>Thermophilic Lithotrophy and Phototrophy in an Intertidal, Iron-rich, Geothermal Spring.</title>
        <authorList>
            <person name="Ward L.M."/>
            <person name="Idei A."/>
            <person name="Nakagawa M."/>
            <person name="Ueno Y."/>
            <person name="Fischer W."/>
            <person name="Mcglynn S.E."/>
        </authorList>
    </citation>
    <scope>NUCLEOTIDE SEQUENCE [LARGE SCALE GENOMIC DNA]</scope>
    <source>
        <strain evidence="6">J137</strain>
    </source>
</reference>
<evidence type="ECO:0000256" key="5">
    <source>
        <dbReference type="ARBA" id="ARBA00035477"/>
    </source>
</evidence>
<evidence type="ECO:0000313" key="7">
    <source>
        <dbReference type="Proteomes" id="UP000269410"/>
    </source>
</evidence>
<dbReference type="SUPFAM" id="SSF110324">
    <property type="entry name" value="Ribosomal L27 protein-like"/>
    <property type="match status" value="1"/>
</dbReference>
<dbReference type="NCBIfam" id="TIGR00062">
    <property type="entry name" value="L27"/>
    <property type="match status" value="1"/>
</dbReference>
<dbReference type="GO" id="GO:0022625">
    <property type="term" value="C:cytosolic large ribosomal subunit"/>
    <property type="evidence" value="ECO:0007669"/>
    <property type="project" value="TreeGrafter"/>
</dbReference>
<comment type="caution">
    <text evidence="6">The sequence shown here is derived from an EMBL/GenBank/DDBJ whole genome shotgun (WGS) entry which is preliminary data.</text>
</comment>
<keyword evidence="3" id="KW-0687">Ribonucleoprotein</keyword>
<dbReference type="PROSITE" id="PS00831">
    <property type="entry name" value="RIBOSOMAL_L27"/>
    <property type="match status" value="1"/>
</dbReference>
<dbReference type="Proteomes" id="UP000269410">
    <property type="component" value="Unassembled WGS sequence"/>
</dbReference>
<dbReference type="GO" id="GO:0003735">
    <property type="term" value="F:structural constituent of ribosome"/>
    <property type="evidence" value="ECO:0007669"/>
    <property type="project" value="InterPro"/>
</dbReference>
<dbReference type="InterPro" id="IPR001684">
    <property type="entry name" value="Ribosomal_bL27"/>
</dbReference>
<evidence type="ECO:0000256" key="2">
    <source>
        <dbReference type="ARBA" id="ARBA00022980"/>
    </source>
</evidence>
<dbReference type="PRINTS" id="PR00063">
    <property type="entry name" value="RIBOSOMALL27"/>
</dbReference>
<evidence type="ECO:0000313" key="6">
    <source>
        <dbReference type="EMBL" id="RMD76769.1"/>
    </source>
</evidence>
<dbReference type="Gene3D" id="2.40.50.100">
    <property type="match status" value="1"/>
</dbReference>
<evidence type="ECO:0000256" key="1">
    <source>
        <dbReference type="ARBA" id="ARBA00010797"/>
    </source>
</evidence>